<evidence type="ECO:0000256" key="5">
    <source>
        <dbReference type="SAM" id="MobiDB-lite"/>
    </source>
</evidence>
<feature type="signal peptide" evidence="6">
    <location>
        <begin position="1"/>
        <end position="20"/>
    </location>
</feature>
<evidence type="ECO:0000313" key="7">
    <source>
        <dbReference type="EMBL" id="MEE6186401.1"/>
    </source>
</evidence>
<feature type="region of interest" description="Disordered" evidence="5">
    <location>
        <begin position="118"/>
        <end position="152"/>
    </location>
</feature>
<evidence type="ECO:0000256" key="3">
    <source>
        <dbReference type="ARBA" id="ARBA00022748"/>
    </source>
</evidence>
<keyword evidence="2" id="KW-0408">Iron</keyword>
<evidence type="ECO:0000256" key="6">
    <source>
        <dbReference type="SAM" id="SignalP"/>
    </source>
</evidence>
<keyword evidence="3" id="KW-0201">Cytochrome c-type biogenesis</keyword>
<evidence type="ECO:0000256" key="2">
    <source>
        <dbReference type="ARBA" id="ARBA00022617"/>
    </source>
</evidence>
<gene>
    <name evidence="7" type="ORF">V2H41_03860</name>
</gene>
<keyword evidence="8" id="KW-1185">Reference proteome</keyword>
<dbReference type="InterPro" id="IPR012340">
    <property type="entry name" value="NA-bd_OB-fold"/>
</dbReference>
<dbReference type="RefSeq" id="WP_330973810.1">
    <property type="nucleotide sequence ID" value="NZ_JAZGLY010000002.1"/>
</dbReference>
<keyword evidence="2" id="KW-0349">Heme</keyword>
<dbReference type="Proteomes" id="UP001357452">
    <property type="component" value="Unassembled WGS sequence"/>
</dbReference>
<evidence type="ECO:0000256" key="4">
    <source>
        <dbReference type="ARBA" id="ARBA00023136"/>
    </source>
</evidence>
<keyword evidence="2" id="KW-0479">Metal-binding</keyword>
<sequence length="152" mass="17073">MKKIHIILLVLTAVAIAVLASFLQTTTTYDSVATAKAKPGKYVHLMAKWDKSEPLEYDAIKNPNYLAFTAVDSLGEKVQVIYHNPKPENFELSERLVLKGKYEDGKFICQSIQTKCPSKYKDEDPSKHIPQGQRTTSYNVPPSNSIVTTKQQ</sequence>
<dbReference type="InterPro" id="IPR036127">
    <property type="entry name" value="CcmE-like_sf"/>
</dbReference>
<accession>A0ABU7REH4</accession>
<comment type="subcellular location">
    <subcellularLocation>
        <location evidence="1">Membrane</location>
    </subcellularLocation>
</comment>
<keyword evidence="6" id="KW-0732">Signal</keyword>
<reference evidence="7 8" key="1">
    <citation type="submission" date="2024-01" db="EMBL/GenBank/DDBJ databases">
        <title>Niabella digestum sp. nov., isolated from waste digestion system.</title>
        <authorList>
            <person name="Zhang L."/>
        </authorList>
    </citation>
    <scope>NUCLEOTIDE SEQUENCE [LARGE SCALE GENOMIC DNA]</scope>
    <source>
        <strain evidence="7 8">A18</strain>
    </source>
</reference>
<dbReference type="Pfam" id="PF03100">
    <property type="entry name" value="CcmE"/>
    <property type="match status" value="1"/>
</dbReference>
<evidence type="ECO:0000313" key="8">
    <source>
        <dbReference type="Proteomes" id="UP001357452"/>
    </source>
</evidence>
<dbReference type="EMBL" id="JAZGLY010000002">
    <property type="protein sequence ID" value="MEE6186401.1"/>
    <property type="molecule type" value="Genomic_DNA"/>
</dbReference>
<organism evidence="7 8">
    <name type="scientific">Niabella digestorum</name>
    <dbReference type="NCBI Taxonomy" id="3117701"/>
    <lineage>
        <taxon>Bacteria</taxon>
        <taxon>Pseudomonadati</taxon>
        <taxon>Bacteroidota</taxon>
        <taxon>Chitinophagia</taxon>
        <taxon>Chitinophagales</taxon>
        <taxon>Chitinophagaceae</taxon>
        <taxon>Niabella</taxon>
    </lineage>
</organism>
<proteinExistence type="predicted"/>
<keyword evidence="4" id="KW-0472">Membrane</keyword>
<protein>
    <submittedName>
        <fullName evidence="7">Cytochrome c maturation protein CcmE</fullName>
    </submittedName>
</protein>
<comment type="caution">
    <text evidence="7">The sequence shown here is derived from an EMBL/GenBank/DDBJ whole genome shotgun (WGS) entry which is preliminary data.</text>
</comment>
<name>A0ABU7REH4_9BACT</name>
<dbReference type="Gene3D" id="2.40.50.140">
    <property type="entry name" value="Nucleic acid-binding proteins"/>
    <property type="match status" value="1"/>
</dbReference>
<evidence type="ECO:0000256" key="1">
    <source>
        <dbReference type="ARBA" id="ARBA00004370"/>
    </source>
</evidence>
<feature type="chain" id="PRO_5046669534" evidence="6">
    <location>
        <begin position="21"/>
        <end position="152"/>
    </location>
</feature>
<dbReference type="SUPFAM" id="SSF82093">
    <property type="entry name" value="Heme chaperone CcmE"/>
    <property type="match status" value="1"/>
</dbReference>
<feature type="compositionally biased region" description="Polar residues" evidence="5">
    <location>
        <begin position="132"/>
        <end position="152"/>
    </location>
</feature>
<dbReference type="InterPro" id="IPR004329">
    <property type="entry name" value="CcmE"/>
</dbReference>